<accession>A0A1J5RIP1</accession>
<gene>
    <name evidence="1" type="ORF">GALL_219810</name>
</gene>
<protein>
    <submittedName>
        <fullName evidence="1">Uncharacterized protein</fullName>
    </submittedName>
</protein>
<evidence type="ECO:0000313" key="1">
    <source>
        <dbReference type="EMBL" id="OIQ95984.1"/>
    </source>
</evidence>
<organism evidence="1">
    <name type="scientific">mine drainage metagenome</name>
    <dbReference type="NCBI Taxonomy" id="410659"/>
    <lineage>
        <taxon>unclassified sequences</taxon>
        <taxon>metagenomes</taxon>
        <taxon>ecological metagenomes</taxon>
    </lineage>
</organism>
<dbReference type="AlphaFoldDB" id="A0A1J5RIP1"/>
<name>A0A1J5RIP1_9ZZZZ</name>
<dbReference type="EMBL" id="MLJW01000156">
    <property type="protein sequence ID" value="OIQ95984.1"/>
    <property type="molecule type" value="Genomic_DNA"/>
</dbReference>
<sequence>MKILLEIEDKKAPALMQVLNDLKYVKTKRIKETKKEEFLKGLKEAVQEVKLAKQGKIKLKSAKEFLNEL</sequence>
<comment type="caution">
    <text evidence="1">The sequence shown here is derived from an EMBL/GenBank/DDBJ whole genome shotgun (WGS) entry which is preliminary data.</text>
</comment>
<reference evidence="1" key="1">
    <citation type="submission" date="2016-10" db="EMBL/GenBank/DDBJ databases">
        <title>Sequence of Gallionella enrichment culture.</title>
        <authorList>
            <person name="Poehlein A."/>
            <person name="Muehling M."/>
            <person name="Daniel R."/>
        </authorList>
    </citation>
    <scope>NUCLEOTIDE SEQUENCE</scope>
</reference>
<proteinExistence type="predicted"/>